<evidence type="ECO:0000313" key="1">
    <source>
        <dbReference type="EMBL" id="JAD22236.1"/>
    </source>
</evidence>
<dbReference type="AlphaFoldDB" id="A0A0A8Y7U7"/>
<reference evidence="1" key="1">
    <citation type="submission" date="2014-09" db="EMBL/GenBank/DDBJ databases">
        <authorList>
            <person name="Magalhaes I.L.F."/>
            <person name="Oliveira U."/>
            <person name="Santos F.R."/>
            <person name="Vidigal T.H.D.A."/>
            <person name="Brescovit A.D."/>
            <person name="Santos A.J."/>
        </authorList>
    </citation>
    <scope>NUCLEOTIDE SEQUENCE</scope>
    <source>
        <tissue evidence="1">Shoot tissue taken approximately 20 cm above the soil surface</tissue>
    </source>
</reference>
<reference evidence="1" key="2">
    <citation type="journal article" date="2015" name="Data Brief">
        <title>Shoot transcriptome of the giant reed, Arundo donax.</title>
        <authorList>
            <person name="Barrero R.A."/>
            <person name="Guerrero F.D."/>
            <person name="Moolhuijzen P."/>
            <person name="Goolsby J.A."/>
            <person name="Tidwell J."/>
            <person name="Bellgard S.E."/>
            <person name="Bellgard M.I."/>
        </authorList>
    </citation>
    <scope>NUCLEOTIDE SEQUENCE</scope>
    <source>
        <tissue evidence="1">Shoot tissue taken approximately 20 cm above the soil surface</tissue>
    </source>
</reference>
<dbReference type="EMBL" id="GBRH01275659">
    <property type="protein sequence ID" value="JAD22236.1"/>
    <property type="molecule type" value="Transcribed_RNA"/>
</dbReference>
<organism evidence="1">
    <name type="scientific">Arundo donax</name>
    <name type="common">Giant reed</name>
    <name type="synonym">Donax arundinaceus</name>
    <dbReference type="NCBI Taxonomy" id="35708"/>
    <lineage>
        <taxon>Eukaryota</taxon>
        <taxon>Viridiplantae</taxon>
        <taxon>Streptophyta</taxon>
        <taxon>Embryophyta</taxon>
        <taxon>Tracheophyta</taxon>
        <taxon>Spermatophyta</taxon>
        <taxon>Magnoliopsida</taxon>
        <taxon>Liliopsida</taxon>
        <taxon>Poales</taxon>
        <taxon>Poaceae</taxon>
        <taxon>PACMAD clade</taxon>
        <taxon>Arundinoideae</taxon>
        <taxon>Arundineae</taxon>
        <taxon>Arundo</taxon>
    </lineage>
</organism>
<protein>
    <submittedName>
        <fullName evidence="1">Uncharacterized protein</fullName>
    </submittedName>
</protein>
<name>A0A0A8Y7U7_ARUDO</name>
<accession>A0A0A8Y7U7</accession>
<proteinExistence type="predicted"/>
<sequence>MQLDYTRLLSAMLLQMCQPAGVTNSLFNSK</sequence>